<protein>
    <submittedName>
        <fullName evidence="2">Uncharacterized protein</fullName>
    </submittedName>
</protein>
<comment type="caution">
    <text evidence="2">The sequence shown here is derived from an EMBL/GenBank/DDBJ whole genome shotgun (WGS) entry which is preliminary data.</text>
</comment>
<organism evidence="2 4">
    <name type="scientific">Didymodactylos carnosus</name>
    <dbReference type="NCBI Taxonomy" id="1234261"/>
    <lineage>
        <taxon>Eukaryota</taxon>
        <taxon>Metazoa</taxon>
        <taxon>Spiralia</taxon>
        <taxon>Gnathifera</taxon>
        <taxon>Rotifera</taxon>
        <taxon>Eurotatoria</taxon>
        <taxon>Bdelloidea</taxon>
        <taxon>Philodinida</taxon>
        <taxon>Philodinidae</taxon>
        <taxon>Didymodactylos</taxon>
    </lineage>
</organism>
<dbReference type="EMBL" id="CAJOBC010003493">
    <property type="protein sequence ID" value="CAF3786891.1"/>
    <property type="molecule type" value="Genomic_DNA"/>
</dbReference>
<reference evidence="2" key="1">
    <citation type="submission" date="2021-02" db="EMBL/GenBank/DDBJ databases">
        <authorList>
            <person name="Nowell W R."/>
        </authorList>
    </citation>
    <scope>NUCLEOTIDE SEQUENCE</scope>
</reference>
<evidence type="ECO:0000313" key="3">
    <source>
        <dbReference type="EMBL" id="CAF3786891.1"/>
    </source>
</evidence>
<feature type="region of interest" description="Disordered" evidence="1">
    <location>
        <begin position="133"/>
        <end position="158"/>
    </location>
</feature>
<evidence type="ECO:0000256" key="1">
    <source>
        <dbReference type="SAM" id="MobiDB-lite"/>
    </source>
</evidence>
<accession>A0A814HXN7</accession>
<dbReference type="Proteomes" id="UP000681722">
    <property type="component" value="Unassembled WGS sequence"/>
</dbReference>
<keyword evidence="4" id="KW-1185">Reference proteome</keyword>
<name>A0A814HXN7_9BILA</name>
<dbReference type="AlphaFoldDB" id="A0A814HXN7"/>
<gene>
    <name evidence="2" type="ORF">GPM918_LOCUS14488</name>
    <name evidence="3" type="ORF">SRO942_LOCUS14488</name>
</gene>
<feature type="compositionally biased region" description="Polar residues" evidence="1">
    <location>
        <begin position="133"/>
        <end position="149"/>
    </location>
</feature>
<feature type="non-terminal residue" evidence="2">
    <location>
        <position position="1"/>
    </location>
</feature>
<proteinExistence type="predicted"/>
<dbReference type="Proteomes" id="UP000663829">
    <property type="component" value="Unassembled WGS sequence"/>
</dbReference>
<evidence type="ECO:0000313" key="4">
    <source>
        <dbReference type="Proteomes" id="UP000663829"/>
    </source>
</evidence>
<dbReference type="OrthoDB" id="9980053at2759"/>
<dbReference type="EMBL" id="CAJNOQ010003493">
    <property type="protein sequence ID" value="CAF1015316.1"/>
    <property type="molecule type" value="Genomic_DNA"/>
</dbReference>
<sequence>HHSKEVRDTVTSGIMNAVKLSVLEGESIYMQILLKNLHGEALANALKATNQLVPSIFEPKVNDEWKDKTWYWTAPSMLAGSCSPPPGFGVGIAPSGLTMPLQSFGSILPNYDCDSLDFTFDLQNLPFDQTYQNGCAQNNSPNVRSASDGNDSDTTDLESDIDPIQVNINLIHVNRMQDRFRQYGIGIGEEYSRITSILNIPPLISLTETARERKVRAKKYWYFSLLLEGVVICAYVSDGKKNEAKRKAYNTMISLFASTRSLNLKPVKNNKFKVNATN</sequence>
<evidence type="ECO:0000313" key="2">
    <source>
        <dbReference type="EMBL" id="CAF1015316.1"/>
    </source>
</evidence>